<accession>I3UAL9</accession>
<organism evidence="1 2">
    <name type="scientific">Advenella kashmirensis (strain DSM 17095 / LMG 22695 / WT001)</name>
    <name type="common">Tetrathiobacter kashmirensis</name>
    <dbReference type="NCBI Taxonomy" id="1036672"/>
    <lineage>
        <taxon>Bacteria</taxon>
        <taxon>Pseudomonadati</taxon>
        <taxon>Pseudomonadota</taxon>
        <taxon>Betaproteobacteria</taxon>
        <taxon>Burkholderiales</taxon>
        <taxon>Alcaligenaceae</taxon>
    </lineage>
</organism>
<dbReference type="KEGG" id="aka:TKWG_08435"/>
<sequence>MATEKLSEGIRTFVADAIGLDTLIEAARKNG</sequence>
<reference evidence="1 2" key="1">
    <citation type="journal article" date="2011" name="J. Bacteriol.">
        <title>Whole-genome shotgun sequencing of the sulfur-oxidizing chemoautotroph Tetrathiobacter kashmirensis.</title>
        <authorList>
            <person name="Ghosh W."/>
            <person name="George A."/>
            <person name="Agarwal A."/>
            <person name="Raj P."/>
            <person name="Alam M."/>
            <person name="Pyne P."/>
            <person name="Das Gupta S.K."/>
        </authorList>
    </citation>
    <scope>NUCLEOTIDE SEQUENCE [LARGE SCALE GENOMIC DNA]</scope>
    <source>
        <strain evidence="1 2">WT001</strain>
    </source>
</reference>
<keyword evidence="2" id="KW-1185">Reference proteome</keyword>
<dbReference type="STRING" id="1036672.TKWG_08435"/>
<evidence type="ECO:0000313" key="1">
    <source>
        <dbReference type="EMBL" id="AFK62057.1"/>
    </source>
</evidence>
<gene>
    <name evidence="1" type="ordered locus">TKWG_08435</name>
</gene>
<protein>
    <submittedName>
        <fullName evidence="1">Uncharacterized protein</fullName>
    </submittedName>
</protein>
<dbReference type="Proteomes" id="UP000005267">
    <property type="component" value="Chromosome"/>
</dbReference>
<dbReference type="HOGENOM" id="CLU_3394715_0_0_4"/>
<dbReference type="AlphaFoldDB" id="I3UAL9"/>
<reference evidence="2" key="2">
    <citation type="journal article" date="2013" name="PLoS ONE">
        <title>Genome implosion elicits host-confinement in Alcaligenaceae: evidence from the comparative genomics of Tetrathiobacter kashmirensis, a pathogen in the making.</title>
        <authorList>
            <person name="Ghosh W."/>
            <person name="Alam M."/>
            <person name="Roy C."/>
            <person name="Pyne P."/>
            <person name="George A."/>
            <person name="Chakraborty R."/>
            <person name="Majumder S."/>
            <person name="Agarwal A."/>
            <person name="Chakraborty S."/>
            <person name="Majumdar S."/>
            <person name="Gupta S.K."/>
        </authorList>
    </citation>
    <scope>NUCLEOTIDE SEQUENCE [LARGE SCALE GENOMIC DNA]</scope>
    <source>
        <strain evidence="2">WT001</strain>
    </source>
</reference>
<proteinExistence type="predicted"/>
<name>I3UAL9_ADVKW</name>
<dbReference type="EMBL" id="CP003555">
    <property type="protein sequence ID" value="AFK62057.1"/>
    <property type="molecule type" value="Genomic_DNA"/>
</dbReference>
<evidence type="ECO:0000313" key="2">
    <source>
        <dbReference type="Proteomes" id="UP000005267"/>
    </source>
</evidence>